<keyword evidence="4" id="KW-0472">Membrane</keyword>
<sequence>MRRIKKFTLAFFLVVLLLCGTLWGLIRTTVGLHFLIKNIVYWVPGLIIQNIEGKSNDLTLKGIQYQMPGFEVKVKEIHLALHFFCQTSLKFCIDDFTLNDLDMVIETQKLPSTEKVSDQPFTDLRIPYPLFLKNLRLTNLNVTIDDTHISLAHFRTQADWQGRTLSLISPQISGLLVSLPEALEKLQAPALIHPAKSNDQTSSTEAKRSLTNSSLKKNIRQDLLDFFAQPLLPALPDFHFPLNIQIKKLTAEQLRIVGDTDILIHSLQLEAKSDNQHIQLDKLKVSFPFGSFSAHGKATFSDQWPIVLKIDSLIKIPPLLEEEKIQFNLTGKLQKQLKFTADFSGSISAQLNATTTLSKSGLPLTMTLTSSQLQWPFKGDPEHKINNLQLKLNGKATNYALSLTGKMKSADLPPAEFSLDGKGNLQQFHLILLRLKLLQGQADLLGMIDWSKAISWDSVLTLKGIDTKKQWPEWPAQFNGKISTRGSIDGERWQLQIPDVLFEGEVQNKPFKVSGFLKGDRAGQWKISSFDMAFGNNKLNIKGDLTHQWVLDMNIDAPTLQDGLPSIAGQLKGALKLRGDLTKPQLEAHFIANQLKWKNFSIHQIKLDANLHSLDQIKGQLVLQVEKLKQSDFMLHHLMLNAKGTEKQHQLALQLKSEPLSGNFALKGDFNRQKQIWDLKLNKTDIRTLSWNWHLNHPTSIKYFHHAQKVTIQPHCWENIQAKLCLPDMIEATKSGGQLRMQLNRFDLAMLKPFLSSGTAIFGNITGDAQMKWTAEDHFPTAELSLVGHDVKIRQNIEDNPLNIVFNNLKLGVQLSHHQAQINTLISLKNNGQMQGNLKISDLQGKRTLSGKIDIDQISLEPINTVLDKNETITGVLNSHLDMSGNSKNPLLYGDISLKHFAINGSWMPVNMASPSHLLINFKGTKSTLKGVIATEKGQINLLGNANWDHIDDWRANISAKGDQIRVTFPPIVKLDIAPDILFEAKPKLLTLKGLIEVPWARIKAEKIPPNVVDVSSYKVMLNDQLQPIIPQKTAIPINTHLNIQIGEDVELDAFGLKAQLQGTLKVQQDQYGMGLQGQINTSSGSFHAYGQDLLVKKGHLIFSGPTKPFLNIEAIRNPENITPGYTAGIRVTGNANAPKIEIFSDPVLSQQEALSYLIRGQAIDQSSGTDSSLMTSMLINIGILQTGNLIGEIGGAFGISRLTLDTQGVGDNSQVVVSGYLNKNLQLKYGVDIFDSLATLTLRYQLMPRLYLEAISGIGQALDLLYQFGF</sequence>
<dbReference type="GO" id="GO:0097347">
    <property type="term" value="C:TAM protein secretion complex"/>
    <property type="evidence" value="ECO:0007669"/>
    <property type="project" value="TreeGrafter"/>
</dbReference>
<keyword evidence="3" id="KW-1133">Transmembrane helix</keyword>
<evidence type="ECO:0000256" key="3">
    <source>
        <dbReference type="ARBA" id="ARBA00022989"/>
    </source>
</evidence>
<evidence type="ECO:0000256" key="1">
    <source>
        <dbReference type="ARBA" id="ARBA00004167"/>
    </source>
</evidence>
<dbReference type="Pfam" id="PF04357">
    <property type="entry name" value="TamB"/>
    <property type="match status" value="1"/>
</dbReference>
<comment type="subcellular location">
    <subcellularLocation>
        <location evidence="1">Membrane</location>
        <topology evidence="1">Single-pass membrane protein</topology>
    </subcellularLocation>
</comment>
<reference evidence="6 7" key="2">
    <citation type="submission" date="2017-09" db="EMBL/GenBank/DDBJ databases">
        <title>The genome of whitefly Bemisia tabaci, a global crop pest, provides novel insights into virus transmission, host adaptation and insecticide resistance.</title>
        <authorList>
            <person name="Kaur N."/>
            <person name="Kliot A."/>
            <person name="Pinheiro P.V."/>
            <person name="Luan J."/>
            <person name="Zheng Y."/>
            <person name="Liu W."/>
            <person name="Sun H."/>
            <person name="Yang X."/>
            <person name="Xu Y."/>
            <person name="Luo Y."/>
            <person name="Kruse A."/>
            <person name="Fisher T.W."/>
            <person name="Nelson D.R."/>
            <person name="Elimelech M."/>
            <person name="MacCoss M."/>
            <person name="Johnson R."/>
            <person name="Cohen E."/>
            <person name="Hunter W.B."/>
            <person name="Brown J.K."/>
            <person name="Jander G."/>
            <person name="Cilia M."/>
            <person name="Douglas A.E."/>
            <person name="Ghanim M."/>
            <person name="Simmons A.M."/>
            <person name="Wintermantel W.M."/>
            <person name="Ling K.-S."/>
            <person name="Fei Z."/>
        </authorList>
    </citation>
    <scope>NUCLEOTIDE SEQUENCE [LARGE SCALE GENOMIC DNA]</scope>
    <source>
        <strain evidence="6 7">MEAM1</strain>
    </source>
</reference>
<proteinExistence type="predicted"/>
<protein>
    <submittedName>
        <fullName evidence="6">Translocation and assembly module TamB</fullName>
    </submittedName>
</protein>
<dbReference type="AlphaFoldDB" id="A0A249DW69"/>
<dbReference type="OrthoDB" id="5555605at2"/>
<dbReference type="PANTHER" id="PTHR36985">
    <property type="entry name" value="TRANSLOCATION AND ASSEMBLY MODULE SUBUNIT TAMB"/>
    <property type="match status" value="1"/>
</dbReference>
<organism evidence="6 7">
    <name type="scientific">Candidatus Hamiltonella defensa</name>
    <name type="common">Bemisia tabaci</name>
    <dbReference type="NCBI Taxonomy" id="672795"/>
    <lineage>
        <taxon>Bacteria</taxon>
        <taxon>Pseudomonadati</taxon>
        <taxon>Pseudomonadota</taxon>
        <taxon>Gammaproteobacteria</taxon>
        <taxon>Enterobacterales</taxon>
        <taxon>Enterobacteriaceae</taxon>
        <taxon>aphid secondary symbionts</taxon>
        <taxon>Candidatus Williamhamiltonella</taxon>
    </lineage>
</organism>
<evidence type="ECO:0000313" key="7">
    <source>
        <dbReference type="Proteomes" id="UP000216438"/>
    </source>
</evidence>
<gene>
    <name evidence="6" type="ORF">BA171_00345</name>
</gene>
<evidence type="ECO:0000256" key="2">
    <source>
        <dbReference type="ARBA" id="ARBA00022692"/>
    </source>
</evidence>
<dbReference type="GO" id="GO:0009306">
    <property type="term" value="P:protein secretion"/>
    <property type="evidence" value="ECO:0007669"/>
    <property type="project" value="InterPro"/>
</dbReference>
<reference evidence="7" key="1">
    <citation type="submission" date="2016-06" db="EMBL/GenBank/DDBJ databases">
        <authorList>
            <person name="Chen W."/>
            <person name="Hasegawa D.K."/>
        </authorList>
    </citation>
    <scope>NUCLEOTIDE SEQUENCE [LARGE SCALE GENOMIC DNA]</scope>
    <source>
        <strain evidence="7">MEAM1</strain>
    </source>
</reference>
<accession>A0A249DW69</accession>
<dbReference type="InterPro" id="IPR007452">
    <property type="entry name" value="TamB_C"/>
</dbReference>
<feature type="domain" description="Translocation and assembly module TamB C-terminal" evidence="5">
    <location>
        <begin position="935"/>
        <end position="1271"/>
    </location>
</feature>
<dbReference type="GO" id="GO:0005886">
    <property type="term" value="C:plasma membrane"/>
    <property type="evidence" value="ECO:0007669"/>
    <property type="project" value="InterPro"/>
</dbReference>
<evidence type="ECO:0000313" key="6">
    <source>
        <dbReference type="EMBL" id="ASX25671.1"/>
    </source>
</evidence>
<name>A0A249DW69_9ENTR</name>
<dbReference type="PANTHER" id="PTHR36985:SF1">
    <property type="entry name" value="TRANSLOCATION AND ASSEMBLY MODULE SUBUNIT TAMB"/>
    <property type="match status" value="1"/>
</dbReference>
<evidence type="ECO:0000256" key="4">
    <source>
        <dbReference type="ARBA" id="ARBA00023136"/>
    </source>
</evidence>
<dbReference type="RefSeq" id="WP_046493620.1">
    <property type="nucleotide sequence ID" value="NZ_CP016303.1"/>
</dbReference>
<dbReference type="EMBL" id="CP016303">
    <property type="protein sequence ID" value="ASX25671.1"/>
    <property type="molecule type" value="Genomic_DNA"/>
</dbReference>
<dbReference type="Proteomes" id="UP000216438">
    <property type="component" value="Chromosome"/>
</dbReference>
<keyword evidence="2" id="KW-0812">Transmembrane</keyword>
<evidence type="ECO:0000259" key="5">
    <source>
        <dbReference type="Pfam" id="PF04357"/>
    </source>
</evidence>